<evidence type="ECO:0000256" key="1">
    <source>
        <dbReference type="ARBA" id="ARBA00004141"/>
    </source>
</evidence>
<feature type="compositionally biased region" description="Polar residues" evidence="7">
    <location>
        <begin position="797"/>
        <end position="817"/>
    </location>
</feature>
<feature type="chain" id="PRO_5003408719" description="ML-like domain-containing protein" evidence="9">
    <location>
        <begin position="27"/>
        <end position="884"/>
    </location>
</feature>
<dbReference type="InterPro" id="IPR010308">
    <property type="entry name" value="TRP_C"/>
</dbReference>
<keyword evidence="6 8" id="KW-0472">Membrane</keyword>
<protein>
    <recommendedName>
        <fullName evidence="10">ML-like domain-containing protein</fullName>
    </recommendedName>
</protein>
<dbReference type="eggNOG" id="ENOG502R5MY">
    <property type="taxonomic scope" value="Eukaryota"/>
</dbReference>
<dbReference type="InterPro" id="IPR032800">
    <property type="entry name" value="TRP_N"/>
</dbReference>
<evidence type="ECO:0000256" key="5">
    <source>
        <dbReference type="ARBA" id="ARBA00022989"/>
    </source>
</evidence>
<dbReference type="GO" id="GO:0055085">
    <property type="term" value="P:transmembrane transport"/>
    <property type="evidence" value="ECO:0007669"/>
    <property type="project" value="TreeGrafter"/>
</dbReference>
<dbReference type="Pfam" id="PF06011">
    <property type="entry name" value="TRP"/>
    <property type="match status" value="1"/>
</dbReference>
<proteinExistence type="inferred from homology"/>
<dbReference type="PANTHER" id="PTHR31145">
    <property type="entry name" value="INTEGRAL MEMBRANE PROTEIN (AFU_ORTHOLOGUE AFUA_7G01610)"/>
    <property type="match status" value="1"/>
</dbReference>
<feature type="transmembrane region" description="Helical" evidence="8">
    <location>
        <begin position="571"/>
        <end position="599"/>
    </location>
</feature>
<dbReference type="Pfam" id="PF14558">
    <property type="entry name" value="TRP_N"/>
    <property type="match status" value="1"/>
</dbReference>
<feature type="signal peptide" evidence="9">
    <location>
        <begin position="1"/>
        <end position="26"/>
    </location>
</feature>
<feature type="transmembrane region" description="Helical" evidence="8">
    <location>
        <begin position="539"/>
        <end position="559"/>
    </location>
</feature>
<keyword evidence="3 8" id="KW-0812">Transmembrane</keyword>
<feature type="region of interest" description="Disordered" evidence="7">
    <location>
        <begin position="632"/>
        <end position="754"/>
    </location>
</feature>
<feature type="transmembrane region" description="Helical" evidence="8">
    <location>
        <begin position="184"/>
        <end position="206"/>
    </location>
</feature>
<evidence type="ECO:0000313" key="11">
    <source>
        <dbReference type="EMBL" id="EGS22728.1"/>
    </source>
</evidence>
<dbReference type="GO" id="GO:0009272">
    <property type="term" value="P:fungal-type cell wall biogenesis"/>
    <property type="evidence" value="ECO:0007669"/>
    <property type="project" value="TreeGrafter"/>
</dbReference>
<evidence type="ECO:0000313" key="12">
    <source>
        <dbReference type="Proteomes" id="UP000008066"/>
    </source>
</evidence>
<sequence length="884" mass="97563">MTRAAWPRSRPSAFLLLPFLLSVGNCYYTSKPAPSPTPALYTGQWGECADENVLSVERFGASYDSVNKTLSFGFEGSPGVEKNTSVLLQFSLEAYGTNRINLTIDPCSYNVTSLCPLNPKLPIAAAALLPVSSQTIGDLPSSDLTYPNFEGSLTLRVYTKKTKSELSCYRATITNGRSFSHPEIIAPILAAFTVAAILSSFFSAAYGVSIPHMRDAAAEVVRLGGGQVVRILARGEAGTVTEEEEVEPYVYNYTYSAGHIVPGVPLPATRMGFAATLAEHRVPVADVFILSLIWFLVAVGAVIMAIGGLKVFLEGLGKAKKIKEDRLAYFRSHWLGYLGHALMRTLVAAFFVVLTLAMYQFTMRISTGAVAVAAVMFIVMVCVLSLPVAFVCLLRVRGGKIVVGKDKVVFYYACVLQVLPWVFCIRESTIKQHALEVRQLFSIPFFRVQHIDSKPERLTVHTDQTLIKRFGWITARYRRSRWWYLVLHIAYQFCRAAFLGGGWQNPHAQIYGLLVIDCLAFATGVFLRPFESTRNNVMAVWVLGLNKIITTAISIRFLPGNNLDRKAAARLGLAIIIIQALTVVTLLILIVLSCLSTWLSLMRNREEMDPDWLEPTRARYFYDIEEKAQDSSEPWKRPGVKCLNPKEPTPPPTPRFSVNMVRRNPKIEDEDEDAPPSPSKLVINRTDDACSNTEEGDHLDPDNDLPTGARSGRHSRTSSVHSRYSVGSLPRGARPYRASWSSRDFGDPAAQRPDSTLAQRLSGLTFIIDHISDGDGAAPNAGASLATLTMTSGGNSALSLNTNTPSVSRASTPSLGRSSREFNGRSSREFSFRELFHSDAGRRSSREFRESRESRESREMHSDANAGRRPPTALPEAPEPPEDQ</sequence>
<evidence type="ECO:0000256" key="4">
    <source>
        <dbReference type="ARBA" id="ARBA00022729"/>
    </source>
</evidence>
<feature type="region of interest" description="Disordered" evidence="7">
    <location>
        <begin position="797"/>
        <end position="884"/>
    </location>
</feature>
<dbReference type="OMA" id="GCFQAVM"/>
<evidence type="ECO:0000259" key="10">
    <source>
        <dbReference type="SMART" id="SM01320"/>
    </source>
</evidence>
<keyword evidence="12" id="KW-1185">Reference proteome</keyword>
<organism evidence="12">
    <name type="scientific">Chaetomium thermophilum (strain DSM 1495 / CBS 144.50 / IMI 039719)</name>
    <name type="common">Thermochaetoides thermophila</name>
    <dbReference type="NCBI Taxonomy" id="759272"/>
    <lineage>
        <taxon>Eukaryota</taxon>
        <taxon>Fungi</taxon>
        <taxon>Dikarya</taxon>
        <taxon>Ascomycota</taxon>
        <taxon>Pezizomycotina</taxon>
        <taxon>Sordariomycetes</taxon>
        <taxon>Sordariomycetidae</taxon>
        <taxon>Sordariales</taxon>
        <taxon>Chaetomiaceae</taxon>
        <taxon>Thermochaetoides</taxon>
    </lineage>
</organism>
<feature type="transmembrane region" description="Helical" evidence="8">
    <location>
        <begin position="287"/>
        <end position="313"/>
    </location>
</feature>
<feature type="domain" description="ML-like" evidence="10">
    <location>
        <begin position="38"/>
        <end position="180"/>
    </location>
</feature>
<dbReference type="GeneID" id="18255240"/>
<evidence type="ECO:0000256" key="7">
    <source>
        <dbReference type="SAM" id="MobiDB-lite"/>
    </source>
</evidence>
<name>G0S118_CHATD</name>
<evidence type="ECO:0000256" key="9">
    <source>
        <dbReference type="SAM" id="SignalP"/>
    </source>
</evidence>
<feature type="transmembrane region" description="Helical" evidence="8">
    <location>
        <begin position="333"/>
        <end position="357"/>
    </location>
</feature>
<feature type="transmembrane region" description="Helical" evidence="8">
    <location>
        <begin position="369"/>
        <end position="396"/>
    </location>
</feature>
<dbReference type="HOGENOM" id="CLU_009253_0_0_1"/>
<dbReference type="EMBL" id="GL988039">
    <property type="protein sequence ID" value="EGS22728.1"/>
    <property type="molecule type" value="Genomic_DNA"/>
</dbReference>
<feature type="transmembrane region" description="Helical" evidence="8">
    <location>
        <begin position="509"/>
        <end position="527"/>
    </location>
</feature>
<dbReference type="GO" id="GO:0016020">
    <property type="term" value="C:membrane"/>
    <property type="evidence" value="ECO:0007669"/>
    <property type="project" value="UniProtKB-SubCell"/>
</dbReference>
<evidence type="ECO:0000256" key="3">
    <source>
        <dbReference type="ARBA" id="ARBA00022692"/>
    </source>
</evidence>
<feature type="compositionally biased region" description="Basic and acidic residues" evidence="7">
    <location>
        <begin position="818"/>
        <end position="862"/>
    </location>
</feature>
<feature type="transmembrane region" description="Helical" evidence="8">
    <location>
        <begin position="482"/>
        <end position="503"/>
    </location>
</feature>
<keyword evidence="4 9" id="KW-0732">Signal</keyword>
<dbReference type="InterPro" id="IPR040241">
    <property type="entry name" value="TRP_Flc/Pkd2-like"/>
</dbReference>
<dbReference type="AlphaFoldDB" id="G0S118"/>
<evidence type="ECO:0000256" key="8">
    <source>
        <dbReference type="SAM" id="Phobius"/>
    </source>
</evidence>
<gene>
    <name evidence="11" type="ORF">CTHT_0012020</name>
</gene>
<dbReference type="RefSeq" id="XP_006691720.1">
    <property type="nucleotide sequence ID" value="XM_006691657.1"/>
</dbReference>
<dbReference type="Proteomes" id="UP000008066">
    <property type="component" value="Unassembled WGS sequence"/>
</dbReference>
<evidence type="ECO:0000256" key="6">
    <source>
        <dbReference type="ARBA" id="ARBA00023136"/>
    </source>
</evidence>
<comment type="subcellular location">
    <subcellularLocation>
        <location evidence="1">Membrane</location>
        <topology evidence="1">Multi-pass membrane protein</topology>
    </subcellularLocation>
</comment>
<feature type="transmembrane region" description="Helical" evidence="8">
    <location>
        <begin position="408"/>
        <end position="425"/>
    </location>
</feature>
<dbReference type="OrthoDB" id="5377623at2759"/>
<evidence type="ECO:0000256" key="2">
    <source>
        <dbReference type="ARBA" id="ARBA00010642"/>
    </source>
</evidence>
<dbReference type="PANTHER" id="PTHR31145:SF7">
    <property type="entry name" value="TRP-LIKE ION CHANNEL"/>
    <property type="match status" value="1"/>
</dbReference>
<comment type="similarity">
    <text evidence="2">Belongs to the transient receptor potential (TRP) ion channel family.</text>
</comment>
<accession>G0S118</accession>
<reference evidence="11 12" key="1">
    <citation type="journal article" date="2011" name="Cell">
        <title>Insight into structure and assembly of the nuclear pore complex by utilizing the genome of a eukaryotic thermophile.</title>
        <authorList>
            <person name="Amlacher S."/>
            <person name="Sarges P."/>
            <person name="Flemming D."/>
            <person name="van Noort V."/>
            <person name="Kunze R."/>
            <person name="Devos D.P."/>
            <person name="Arumugam M."/>
            <person name="Bork P."/>
            <person name="Hurt E."/>
        </authorList>
    </citation>
    <scope>NUCLEOTIDE SEQUENCE [LARGE SCALE GENOMIC DNA]</scope>
    <source>
        <strain evidence="12">DSM 1495 / CBS 144.50 / IMI 039719</strain>
    </source>
</reference>
<dbReference type="KEGG" id="cthr:CTHT_0012020"/>
<dbReference type="SMART" id="SM01320">
    <property type="entry name" value="TRP_N"/>
    <property type="match status" value="1"/>
</dbReference>
<keyword evidence="5 8" id="KW-1133">Transmembrane helix</keyword>
<dbReference type="STRING" id="759272.G0S118"/>